<keyword evidence="2" id="KW-0813">Transport</keyword>
<evidence type="ECO:0000256" key="6">
    <source>
        <dbReference type="ARBA" id="ARBA00023136"/>
    </source>
</evidence>
<evidence type="ECO:0000256" key="2">
    <source>
        <dbReference type="ARBA" id="ARBA00022448"/>
    </source>
</evidence>
<gene>
    <name evidence="7" type="ORF">DCAF_LOCUS5927</name>
</gene>
<proteinExistence type="predicted"/>
<organism evidence="7 8">
    <name type="scientific">Dovyalis caffra</name>
    <dbReference type="NCBI Taxonomy" id="77055"/>
    <lineage>
        <taxon>Eukaryota</taxon>
        <taxon>Viridiplantae</taxon>
        <taxon>Streptophyta</taxon>
        <taxon>Embryophyta</taxon>
        <taxon>Tracheophyta</taxon>
        <taxon>Spermatophyta</taxon>
        <taxon>Magnoliopsida</taxon>
        <taxon>eudicotyledons</taxon>
        <taxon>Gunneridae</taxon>
        <taxon>Pentapetalae</taxon>
        <taxon>rosids</taxon>
        <taxon>fabids</taxon>
        <taxon>Malpighiales</taxon>
        <taxon>Salicaceae</taxon>
        <taxon>Flacourtieae</taxon>
        <taxon>Dovyalis</taxon>
    </lineage>
</organism>
<dbReference type="PANTHER" id="PTHR13131:SF5">
    <property type="entry name" value="CYSTINOSIN"/>
    <property type="match status" value="1"/>
</dbReference>
<reference evidence="7 8" key="1">
    <citation type="submission" date="2024-01" db="EMBL/GenBank/DDBJ databases">
        <authorList>
            <person name="Waweru B."/>
        </authorList>
    </citation>
    <scope>NUCLEOTIDE SEQUENCE [LARGE SCALE GENOMIC DNA]</scope>
</reference>
<dbReference type="GO" id="GO:0015184">
    <property type="term" value="F:L-cystine transmembrane transporter activity"/>
    <property type="evidence" value="ECO:0007669"/>
    <property type="project" value="TreeGrafter"/>
</dbReference>
<keyword evidence="6" id="KW-0472">Membrane</keyword>
<dbReference type="GO" id="GO:0012505">
    <property type="term" value="C:endomembrane system"/>
    <property type="evidence" value="ECO:0007669"/>
    <property type="project" value="UniProtKB-SubCell"/>
</dbReference>
<evidence type="ECO:0000256" key="1">
    <source>
        <dbReference type="ARBA" id="ARBA00004127"/>
    </source>
</evidence>
<evidence type="ECO:0000313" key="8">
    <source>
        <dbReference type="Proteomes" id="UP001314170"/>
    </source>
</evidence>
<sequence>MEFNSAGNHIPNVRMDCLRFMGHRFLSSTHLEFPTQKVTYTWVVGLSFDFVVLNLTKHSSYLIYNASLYFSSTIQNQYFEKYGHEQMIPVAANDVAFSVHAVFVTAITLFQILIYDVSENLDTPALLEDGVLTFSSNRKLSIQVFMTVIKYVPQAAMNFMRKSTNGFSIGFVLLDFLGGVTSYAQMAVQSIDQSALYLPEGNILPFGKLFIA</sequence>
<keyword evidence="3" id="KW-0812">Transmembrane</keyword>
<keyword evidence="4" id="KW-0677">Repeat</keyword>
<dbReference type="Proteomes" id="UP001314170">
    <property type="component" value="Unassembled WGS sequence"/>
</dbReference>
<name>A0AAV1R794_9ROSI</name>
<dbReference type="GO" id="GO:0005774">
    <property type="term" value="C:vacuolar membrane"/>
    <property type="evidence" value="ECO:0007669"/>
    <property type="project" value="TreeGrafter"/>
</dbReference>
<dbReference type="AlphaFoldDB" id="A0AAV1R794"/>
<keyword evidence="5" id="KW-1133">Transmembrane helix</keyword>
<keyword evidence="8" id="KW-1185">Reference proteome</keyword>
<dbReference type="EMBL" id="CAWUPB010000893">
    <property type="protein sequence ID" value="CAK7328206.1"/>
    <property type="molecule type" value="Genomic_DNA"/>
</dbReference>
<dbReference type="InterPro" id="IPR005282">
    <property type="entry name" value="LC_transporter"/>
</dbReference>
<comment type="caution">
    <text evidence="7">The sequence shown here is derived from an EMBL/GenBank/DDBJ whole genome shotgun (WGS) entry which is preliminary data.</text>
</comment>
<evidence type="ECO:0000313" key="7">
    <source>
        <dbReference type="EMBL" id="CAK7328206.1"/>
    </source>
</evidence>
<dbReference type="InterPro" id="IPR006603">
    <property type="entry name" value="PQ-loop_rpt"/>
</dbReference>
<protein>
    <submittedName>
        <fullName evidence="7">Uncharacterized protein</fullName>
    </submittedName>
</protein>
<comment type="subcellular location">
    <subcellularLocation>
        <location evidence="1">Endomembrane system</location>
        <topology evidence="1">Multi-pass membrane protein</topology>
    </subcellularLocation>
</comment>
<evidence type="ECO:0000256" key="4">
    <source>
        <dbReference type="ARBA" id="ARBA00022737"/>
    </source>
</evidence>
<dbReference type="Pfam" id="PF04193">
    <property type="entry name" value="PQ-loop"/>
    <property type="match status" value="1"/>
</dbReference>
<evidence type="ECO:0000256" key="5">
    <source>
        <dbReference type="ARBA" id="ARBA00022989"/>
    </source>
</evidence>
<accession>A0AAV1R794</accession>
<dbReference type="SMART" id="SM00679">
    <property type="entry name" value="CTNS"/>
    <property type="match status" value="1"/>
</dbReference>
<dbReference type="PANTHER" id="PTHR13131">
    <property type="entry name" value="CYSTINOSIN"/>
    <property type="match status" value="1"/>
</dbReference>
<evidence type="ECO:0000256" key="3">
    <source>
        <dbReference type="ARBA" id="ARBA00022692"/>
    </source>
</evidence>